<proteinExistence type="predicted"/>
<name>A0ABS0N447_9SPHN</name>
<comment type="caution">
    <text evidence="2">The sequence shown here is derived from an EMBL/GenBank/DDBJ whole genome shotgun (WGS) entry which is preliminary data.</text>
</comment>
<evidence type="ECO:0000313" key="2">
    <source>
        <dbReference type="EMBL" id="MBH5322733.1"/>
    </source>
</evidence>
<evidence type="ECO:0000313" key="3">
    <source>
        <dbReference type="Proteomes" id="UP000602442"/>
    </source>
</evidence>
<organism evidence="2 3">
    <name type="scientific">Aurantiacibacter sediminis</name>
    <dbReference type="NCBI Taxonomy" id="2793064"/>
    <lineage>
        <taxon>Bacteria</taxon>
        <taxon>Pseudomonadati</taxon>
        <taxon>Pseudomonadota</taxon>
        <taxon>Alphaproteobacteria</taxon>
        <taxon>Sphingomonadales</taxon>
        <taxon>Erythrobacteraceae</taxon>
        <taxon>Aurantiacibacter</taxon>
    </lineage>
</organism>
<protein>
    <submittedName>
        <fullName evidence="2">Uncharacterized protein</fullName>
    </submittedName>
</protein>
<dbReference type="RefSeq" id="WP_197921412.1">
    <property type="nucleotide sequence ID" value="NZ_CAWPTA010000007.1"/>
</dbReference>
<dbReference type="EMBL" id="JAEANY010000002">
    <property type="protein sequence ID" value="MBH5322733.1"/>
    <property type="molecule type" value="Genomic_DNA"/>
</dbReference>
<keyword evidence="1" id="KW-1133">Transmembrane helix</keyword>
<feature type="transmembrane region" description="Helical" evidence="1">
    <location>
        <begin position="28"/>
        <end position="46"/>
    </location>
</feature>
<accession>A0ABS0N447</accession>
<keyword evidence="1" id="KW-0812">Transmembrane</keyword>
<dbReference type="Proteomes" id="UP000602442">
    <property type="component" value="Unassembled WGS sequence"/>
</dbReference>
<sequence length="64" mass="7361">MSSRDQLFLTVMALMLGARFSDWMGPALFNSLIIVGFAFVLVWAIIDYRNGEKVFIWQSKENSQ</sequence>
<keyword evidence="1" id="KW-0472">Membrane</keyword>
<evidence type="ECO:0000256" key="1">
    <source>
        <dbReference type="SAM" id="Phobius"/>
    </source>
</evidence>
<reference evidence="2 3" key="1">
    <citation type="submission" date="2020-11" db="EMBL/GenBank/DDBJ databases">
        <title>Erythrobacter sediminis sp. nov., a marine bacterium from a tidal flat of Garorim Bay.</title>
        <authorList>
            <person name="Kim D."/>
            <person name="Yoo Y."/>
            <person name="Kim J.-J."/>
        </authorList>
    </citation>
    <scope>NUCLEOTIDE SEQUENCE [LARGE SCALE GENOMIC DNA]</scope>
    <source>
        <strain evidence="2 3">JGD-13</strain>
    </source>
</reference>
<gene>
    <name evidence="2" type="ORF">I5L03_09055</name>
</gene>
<keyword evidence="3" id="KW-1185">Reference proteome</keyword>